<evidence type="ECO:0000313" key="3">
    <source>
        <dbReference type="Proteomes" id="UP000648187"/>
    </source>
</evidence>
<organism evidence="2 3">
    <name type="scientific">Spodoptera exigua</name>
    <name type="common">Beet armyworm</name>
    <name type="synonym">Noctua fulgens</name>
    <dbReference type="NCBI Taxonomy" id="7107"/>
    <lineage>
        <taxon>Eukaryota</taxon>
        <taxon>Metazoa</taxon>
        <taxon>Ecdysozoa</taxon>
        <taxon>Arthropoda</taxon>
        <taxon>Hexapoda</taxon>
        <taxon>Insecta</taxon>
        <taxon>Pterygota</taxon>
        <taxon>Neoptera</taxon>
        <taxon>Endopterygota</taxon>
        <taxon>Lepidoptera</taxon>
        <taxon>Glossata</taxon>
        <taxon>Ditrysia</taxon>
        <taxon>Noctuoidea</taxon>
        <taxon>Noctuidae</taxon>
        <taxon>Amphipyrinae</taxon>
        <taxon>Spodoptera</taxon>
    </lineage>
</organism>
<feature type="signal peptide" evidence="1">
    <location>
        <begin position="1"/>
        <end position="19"/>
    </location>
</feature>
<evidence type="ECO:0000256" key="1">
    <source>
        <dbReference type="SAM" id="SignalP"/>
    </source>
</evidence>
<evidence type="ECO:0000313" key="2">
    <source>
        <dbReference type="EMBL" id="KAF9421283.1"/>
    </source>
</evidence>
<feature type="chain" id="PRO_5032903725" evidence="1">
    <location>
        <begin position="20"/>
        <end position="134"/>
    </location>
</feature>
<dbReference type="Proteomes" id="UP000648187">
    <property type="component" value="Unassembled WGS sequence"/>
</dbReference>
<protein>
    <submittedName>
        <fullName evidence="2">Uncharacterized protein</fullName>
    </submittedName>
</protein>
<dbReference type="AlphaFoldDB" id="A0A835L9Z8"/>
<keyword evidence="1" id="KW-0732">Signal</keyword>
<comment type="caution">
    <text evidence="2">The sequence shown here is derived from an EMBL/GenBank/DDBJ whole genome shotgun (WGS) entry which is preliminary data.</text>
</comment>
<sequence>MRAFTRILALLSLFTVTFGDDQIISLEVTIPDMITTFTTIDRIFRALEGPDIDEAGDGNSMAANLLTKVKWYLYGYFSKMTNMFQLRRNRVKPNVELGIGTIKSEIINYPKDFLASRIRALLKLKQKRDEQKIG</sequence>
<gene>
    <name evidence="2" type="ORF">HW555_002755</name>
</gene>
<dbReference type="EMBL" id="JACKWZ010000025">
    <property type="protein sequence ID" value="KAF9421283.1"/>
    <property type="molecule type" value="Genomic_DNA"/>
</dbReference>
<reference evidence="2" key="1">
    <citation type="submission" date="2020-08" db="EMBL/GenBank/DDBJ databases">
        <title>Spodoptera exigua strain:BAW_Kor-Di-RS1 Genome sequencing and assembly.</title>
        <authorList>
            <person name="Kim J."/>
            <person name="Nam H.Y."/>
            <person name="Kwon M."/>
            <person name="Choi J.H."/>
            <person name="Cho S.R."/>
            <person name="Kim G.-H."/>
        </authorList>
    </citation>
    <scope>NUCLEOTIDE SEQUENCE</scope>
    <source>
        <strain evidence="2">BAW_Kor-Di-RS1</strain>
        <tissue evidence="2">Whole-body</tissue>
    </source>
</reference>
<accession>A0A835L9Z8</accession>
<keyword evidence="3" id="KW-1185">Reference proteome</keyword>
<proteinExistence type="predicted"/>
<name>A0A835L9Z8_SPOEX</name>